<comment type="function">
    <text evidence="8">Catalyzes the transfer of a phosphate group to glutamate to form L-glutamate 5-phosphate.</text>
</comment>
<dbReference type="eggNOG" id="COG0263">
    <property type="taxonomic scope" value="Bacteria"/>
</dbReference>
<dbReference type="HAMAP" id="MF_00456">
    <property type="entry name" value="ProB"/>
    <property type="match status" value="1"/>
</dbReference>
<evidence type="ECO:0000256" key="5">
    <source>
        <dbReference type="ARBA" id="ARBA00022741"/>
    </source>
</evidence>
<evidence type="ECO:0000259" key="9">
    <source>
        <dbReference type="SMART" id="SM00359"/>
    </source>
</evidence>
<dbReference type="SMART" id="SM00359">
    <property type="entry name" value="PUA"/>
    <property type="match status" value="1"/>
</dbReference>
<dbReference type="PRINTS" id="PR00474">
    <property type="entry name" value="GLU5KINASE"/>
</dbReference>
<dbReference type="InterPro" id="IPR011529">
    <property type="entry name" value="Glu_5kinase"/>
</dbReference>
<dbReference type="SUPFAM" id="SSF53633">
    <property type="entry name" value="Carbamate kinase-like"/>
    <property type="match status" value="1"/>
</dbReference>
<evidence type="ECO:0000256" key="7">
    <source>
        <dbReference type="ARBA" id="ARBA00022840"/>
    </source>
</evidence>
<keyword evidence="5 8" id="KW-0547">Nucleotide-binding</keyword>
<dbReference type="GO" id="GO:0055129">
    <property type="term" value="P:L-proline biosynthetic process"/>
    <property type="evidence" value="ECO:0007669"/>
    <property type="project" value="UniProtKB-UniRule"/>
</dbReference>
<feature type="binding site" evidence="8">
    <location>
        <position position="159"/>
    </location>
    <ligand>
        <name>substrate</name>
    </ligand>
</feature>
<dbReference type="InterPro" id="IPR036393">
    <property type="entry name" value="AceGlu_kinase-like_sf"/>
</dbReference>
<dbReference type="InterPro" id="IPR001057">
    <property type="entry name" value="Glu/AcGlu_kinase"/>
</dbReference>
<evidence type="ECO:0000256" key="2">
    <source>
        <dbReference type="ARBA" id="ARBA00022605"/>
    </source>
</evidence>
<name>D6SMQ8_9BACT</name>
<evidence type="ECO:0000313" key="11">
    <source>
        <dbReference type="Proteomes" id="UP000005496"/>
    </source>
</evidence>
<dbReference type="NCBIfam" id="TIGR01027">
    <property type="entry name" value="proB"/>
    <property type="match status" value="1"/>
</dbReference>
<evidence type="ECO:0000256" key="1">
    <source>
        <dbReference type="ARBA" id="ARBA00022490"/>
    </source>
</evidence>
<dbReference type="PROSITE" id="PS50890">
    <property type="entry name" value="PUA"/>
    <property type="match status" value="1"/>
</dbReference>
<feature type="binding site" evidence="8">
    <location>
        <position position="147"/>
    </location>
    <ligand>
        <name>substrate</name>
    </ligand>
</feature>
<organism evidence="10 11">
    <name type="scientific">Desulfonatronospira thiodismutans ASO3-1</name>
    <dbReference type="NCBI Taxonomy" id="555779"/>
    <lineage>
        <taxon>Bacteria</taxon>
        <taxon>Pseudomonadati</taxon>
        <taxon>Thermodesulfobacteriota</taxon>
        <taxon>Desulfovibrionia</taxon>
        <taxon>Desulfovibrionales</taxon>
        <taxon>Desulfonatronovibrionaceae</taxon>
        <taxon>Desulfonatronospira</taxon>
    </lineage>
</organism>
<comment type="catalytic activity">
    <reaction evidence="8">
        <text>L-glutamate + ATP = L-glutamyl 5-phosphate + ADP</text>
        <dbReference type="Rhea" id="RHEA:14877"/>
        <dbReference type="ChEBI" id="CHEBI:29985"/>
        <dbReference type="ChEBI" id="CHEBI:30616"/>
        <dbReference type="ChEBI" id="CHEBI:58274"/>
        <dbReference type="ChEBI" id="CHEBI:456216"/>
        <dbReference type="EC" id="2.7.2.11"/>
    </reaction>
</comment>
<evidence type="ECO:0000313" key="10">
    <source>
        <dbReference type="EMBL" id="EFI35969.1"/>
    </source>
</evidence>
<comment type="caution">
    <text evidence="8">Lacks conserved residue(s) required for the propagation of feature annotation.</text>
</comment>
<evidence type="ECO:0000256" key="3">
    <source>
        <dbReference type="ARBA" id="ARBA00022650"/>
    </source>
</evidence>
<dbReference type="GO" id="GO:0005829">
    <property type="term" value="C:cytosol"/>
    <property type="evidence" value="ECO:0007669"/>
    <property type="project" value="TreeGrafter"/>
</dbReference>
<dbReference type="GO" id="GO:0003723">
    <property type="term" value="F:RNA binding"/>
    <property type="evidence" value="ECO:0007669"/>
    <property type="project" value="InterPro"/>
</dbReference>
<comment type="subcellular location">
    <subcellularLocation>
        <location evidence="8">Cytoplasm</location>
    </subcellularLocation>
</comment>
<dbReference type="GO" id="GO:0004349">
    <property type="term" value="F:glutamate 5-kinase activity"/>
    <property type="evidence" value="ECO:0007669"/>
    <property type="project" value="UniProtKB-UniRule"/>
</dbReference>
<dbReference type="GO" id="GO:0005524">
    <property type="term" value="F:ATP binding"/>
    <property type="evidence" value="ECO:0007669"/>
    <property type="project" value="UniProtKB-KW"/>
</dbReference>
<dbReference type="Pfam" id="PF01472">
    <property type="entry name" value="PUA"/>
    <property type="match status" value="1"/>
</dbReference>
<comment type="caution">
    <text evidence="10">The sequence shown here is derived from an EMBL/GenBank/DDBJ whole genome shotgun (WGS) entry which is preliminary data.</text>
</comment>
<evidence type="ECO:0000256" key="8">
    <source>
        <dbReference type="HAMAP-Rule" id="MF_00456"/>
    </source>
</evidence>
<dbReference type="InterPro" id="IPR002478">
    <property type="entry name" value="PUA"/>
</dbReference>
<dbReference type="SUPFAM" id="SSF88697">
    <property type="entry name" value="PUA domain-like"/>
    <property type="match status" value="1"/>
</dbReference>
<evidence type="ECO:0000256" key="4">
    <source>
        <dbReference type="ARBA" id="ARBA00022679"/>
    </source>
</evidence>
<feature type="binding site" evidence="8">
    <location>
        <begin position="221"/>
        <end position="227"/>
    </location>
    <ligand>
        <name>ATP</name>
        <dbReference type="ChEBI" id="CHEBI:30616"/>
    </ligand>
</feature>
<keyword evidence="7 8" id="KW-0067">ATP-binding</keyword>
<dbReference type="FunFam" id="3.40.1160.10:FF:000006">
    <property type="entry name" value="Glutamate 5-kinase"/>
    <property type="match status" value="1"/>
</dbReference>
<dbReference type="OrthoDB" id="9804434at2"/>
<accession>D6SMQ8</accession>
<sequence>MKNHREETGKILAGAGRVVIKIGSAVLTGREGLDLRVVSRLVDQICLLHDRGMDIILVSSGAVAAGCKVLSSCRSKSDLVFKQATSAVGQSRLMHAYDEIFGRYGKITAQILLTRNDLKSRERFINARNTMLQLLEWRAIPVINENDTVAVQELRFGDNDALGVMILNLVEADLFINLTSSDGVYRENPRENPDAQKIACIEDIHSEPLERMCQGKTQQGSGGMYSKLLSARKAAQLGVPTLILSGRDRFSLEKAFDGEDLGTWILPRDKSISSRKFWFAYNQEPAGEIVVDRGAAFAVFEKGKSLLPAGIVEIRGNFGKGALVKIVEQDSCRRPAVGLTNYKASDLRQIMGKKSGEIEGVLGQCLYPEAIHRDNMLLEAVL</sequence>
<dbReference type="PIRSF" id="PIRSF000729">
    <property type="entry name" value="GK"/>
    <property type="match status" value="1"/>
</dbReference>
<dbReference type="Gene3D" id="2.30.130.10">
    <property type="entry name" value="PUA domain"/>
    <property type="match status" value="1"/>
</dbReference>
<comment type="pathway">
    <text evidence="8">Amino-acid biosynthesis; L-proline biosynthesis; L-glutamate 5-semialdehyde from L-glutamate: step 1/2.</text>
</comment>
<proteinExistence type="inferred from homology"/>
<dbReference type="Gene3D" id="3.40.1160.10">
    <property type="entry name" value="Acetylglutamate kinase-like"/>
    <property type="match status" value="2"/>
</dbReference>
<protein>
    <recommendedName>
        <fullName evidence="8">Glutamate 5-kinase</fullName>
        <ecNumber evidence="8">2.7.2.11</ecNumber>
    </recommendedName>
    <alternativeName>
        <fullName evidence="8">Gamma-glutamyl kinase</fullName>
        <shortName evidence="8">GK</shortName>
    </alternativeName>
</protein>
<feature type="domain" description="PUA" evidence="9">
    <location>
        <begin position="287"/>
        <end position="363"/>
    </location>
</feature>
<dbReference type="EMBL" id="ACJN02000001">
    <property type="protein sequence ID" value="EFI35969.1"/>
    <property type="molecule type" value="Genomic_DNA"/>
</dbReference>
<dbReference type="RefSeq" id="WP_008869097.1">
    <property type="nucleotide sequence ID" value="NZ_ACJN02000001.1"/>
</dbReference>
<comment type="similarity">
    <text evidence="8">Belongs to the glutamate 5-kinase family.</text>
</comment>
<keyword evidence="3 8" id="KW-0641">Proline biosynthesis</keyword>
<keyword evidence="4 8" id="KW-0808">Transferase</keyword>
<keyword evidence="2 8" id="KW-0028">Amino-acid biosynthesis</keyword>
<keyword evidence="11" id="KW-1185">Reference proteome</keyword>
<gene>
    <name evidence="8" type="primary">proB</name>
    <name evidence="10" type="ORF">Dthio_PD3411</name>
</gene>
<dbReference type="InterPro" id="IPR015947">
    <property type="entry name" value="PUA-like_sf"/>
</dbReference>
<keyword evidence="6 8" id="KW-0418">Kinase</keyword>
<dbReference type="PANTHER" id="PTHR43654:SF1">
    <property type="entry name" value="ISOPENTENYL PHOSPHATE KINASE"/>
    <property type="match status" value="1"/>
</dbReference>
<dbReference type="InterPro" id="IPR001048">
    <property type="entry name" value="Asp/Glu/Uridylate_kinase"/>
</dbReference>
<dbReference type="InterPro" id="IPR005715">
    <property type="entry name" value="Glu_5kinase/COase_Synthase"/>
</dbReference>
<dbReference type="AlphaFoldDB" id="D6SMQ8"/>
<evidence type="ECO:0000256" key="6">
    <source>
        <dbReference type="ARBA" id="ARBA00022777"/>
    </source>
</evidence>
<feature type="binding site" evidence="8">
    <location>
        <position position="21"/>
    </location>
    <ligand>
        <name>ATP</name>
        <dbReference type="ChEBI" id="CHEBI:30616"/>
    </ligand>
</feature>
<dbReference type="CDD" id="cd04242">
    <property type="entry name" value="AAK_G5K_ProB"/>
    <property type="match status" value="1"/>
</dbReference>
<dbReference type="CDD" id="cd21157">
    <property type="entry name" value="PUA_G5K"/>
    <property type="match status" value="1"/>
</dbReference>
<dbReference type="EC" id="2.7.2.11" evidence="8"/>
<dbReference type="Pfam" id="PF00696">
    <property type="entry name" value="AA_kinase"/>
    <property type="match status" value="1"/>
</dbReference>
<keyword evidence="1 8" id="KW-0963">Cytoplasm</keyword>
<dbReference type="InterPro" id="IPR041739">
    <property type="entry name" value="G5K_ProB"/>
</dbReference>
<dbReference type="PANTHER" id="PTHR43654">
    <property type="entry name" value="GLUTAMATE 5-KINASE"/>
    <property type="match status" value="1"/>
</dbReference>
<reference evidence="10" key="1">
    <citation type="submission" date="2010-05" db="EMBL/GenBank/DDBJ databases">
        <title>The draft genome of Desulfonatronospira thiodismutans ASO3-1.</title>
        <authorList>
            <consortium name="US DOE Joint Genome Institute (JGI-PGF)"/>
            <person name="Lucas S."/>
            <person name="Copeland A."/>
            <person name="Lapidus A."/>
            <person name="Cheng J.-F."/>
            <person name="Bruce D."/>
            <person name="Goodwin L."/>
            <person name="Pitluck S."/>
            <person name="Chertkov O."/>
            <person name="Brettin T."/>
            <person name="Detter J.C."/>
            <person name="Han C."/>
            <person name="Land M.L."/>
            <person name="Hauser L."/>
            <person name="Kyrpides N."/>
            <person name="Mikhailova N."/>
            <person name="Muyzer G."/>
            <person name="Woyke T."/>
        </authorList>
    </citation>
    <scope>NUCLEOTIDE SEQUENCE [LARGE SCALE GENOMIC DNA]</scope>
    <source>
        <strain evidence="10">ASO3-1</strain>
    </source>
</reference>
<dbReference type="Proteomes" id="UP000005496">
    <property type="component" value="Unassembled WGS sequence"/>
</dbReference>
<feature type="binding site" evidence="8">
    <location>
        <position position="60"/>
    </location>
    <ligand>
        <name>substrate</name>
    </ligand>
</feature>
<dbReference type="UniPathway" id="UPA00098">
    <property type="reaction ID" value="UER00359"/>
</dbReference>
<dbReference type="InterPro" id="IPR036974">
    <property type="entry name" value="PUA_sf"/>
</dbReference>